<proteinExistence type="predicted"/>
<comment type="caution">
    <text evidence="2">The sequence shown here is derived from an EMBL/GenBank/DDBJ whole genome shotgun (WGS) entry which is preliminary data.</text>
</comment>
<accession>A0A401SF40</accession>
<dbReference type="OrthoDB" id="206724at2759"/>
<dbReference type="Proteomes" id="UP000287033">
    <property type="component" value="Unassembled WGS sequence"/>
</dbReference>
<sequence length="107" mass="11685">MKRCTGAIRFAVVVSIRPHIPHSLSRWGSRIKENPEKIFEVYAKVKHPDSSGSENGCASHPWAGVDNGYPSVSGWKCLWRCLLPNEANSTADSTDANARTGPTHDAP</sequence>
<name>A0A401SF40_CHIPU</name>
<feature type="compositionally biased region" description="Polar residues" evidence="1">
    <location>
        <begin position="88"/>
        <end position="97"/>
    </location>
</feature>
<evidence type="ECO:0000313" key="3">
    <source>
        <dbReference type="Proteomes" id="UP000287033"/>
    </source>
</evidence>
<gene>
    <name evidence="2" type="ORF">chiPu_0007436</name>
</gene>
<reference evidence="2 3" key="1">
    <citation type="journal article" date="2018" name="Nat. Ecol. Evol.">
        <title>Shark genomes provide insights into elasmobranch evolution and the origin of vertebrates.</title>
        <authorList>
            <person name="Hara Y"/>
            <person name="Yamaguchi K"/>
            <person name="Onimaru K"/>
            <person name="Kadota M"/>
            <person name="Koyanagi M"/>
            <person name="Keeley SD"/>
            <person name="Tatsumi K"/>
            <person name="Tanaka K"/>
            <person name="Motone F"/>
            <person name="Kageyama Y"/>
            <person name="Nozu R"/>
            <person name="Adachi N"/>
            <person name="Nishimura O"/>
            <person name="Nakagawa R"/>
            <person name="Tanegashima C"/>
            <person name="Kiyatake I"/>
            <person name="Matsumoto R"/>
            <person name="Murakumo K"/>
            <person name="Nishida K"/>
            <person name="Terakita A"/>
            <person name="Kuratani S"/>
            <person name="Sato K"/>
            <person name="Hyodo S Kuraku.S."/>
        </authorList>
    </citation>
    <scope>NUCLEOTIDE SEQUENCE [LARGE SCALE GENOMIC DNA]</scope>
</reference>
<dbReference type="EMBL" id="BEZZ01000228">
    <property type="protein sequence ID" value="GCC29001.1"/>
    <property type="molecule type" value="Genomic_DNA"/>
</dbReference>
<dbReference type="AlphaFoldDB" id="A0A401SF40"/>
<evidence type="ECO:0000313" key="2">
    <source>
        <dbReference type="EMBL" id="GCC29001.1"/>
    </source>
</evidence>
<feature type="region of interest" description="Disordered" evidence="1">
    <location>
        <begin position="88"/>
        <end position="107"/>
    </location>
</feature>
<organism evidence="2 3">
    <name type="scientific">Chiloscyllium punctatum</name>
    <name type="common">Brownbanded bambooshark</name>
    <name type="synonym">Hemiscyllium punctatum</name>
    <dbReference type="NCBI Taxonomy" id="137246"/>
    <lineage>
        <taxon>Eukaryota</taxon>
        <taxon>Metazoa</taxon>
        <taxon>Chordata</taxon>
        <taxon>Craniata</taxon>
        <taxon>Vertebrata</taxon>
        <taxon>Chondrichthyes</taxon>
        <taxon>Elasmobranchii</taxon>
        <taxon>Galeomorphii</taxon>
        <taxon>Galeoidea</taxon>
        <taxon>Orectolobiformes</taxon>
        <taxon>Hemiscylliidae</taxon>
        <taxon>Chiloscyllium</taxon>
    </lineage>
</organism>
<evidence type="ECO:0000256" key="1">
    <source>
        <dbReference type="SAM" id="MobiDB-lite"/>
    </source>
</evidence>
<keyword evidence="3" id="KW-1185">Reference proteome</keyword>
<protein>
    <submittedName>
        <fullName evidence="2">Uncharacterized protein</fullName>
    </submittedName>
</protein>